<comment type="caution">
    <text evidence="2">The sequence shown here is derived from an EMBL/GenBank/DDBJ whole genome shotgun (WGS) entry which is preliminary data.</text>
</comment>
<dbReference type="RefSeq" id="WP_044940016.1">
    <property type="nucleotide sequence ID" value="NZ_KN174162.1"/>
</dbReference>
<dbReference type="Pfam" id="PF24032">
    <property type="entry name" value="YQBQ"/>
    <property type="match status" value="1"/>
</dbReference>
<keyword evidence="3" id="KW-1185">Reference proteome</keyword>
<dbReference type="Proteomes" id="UP000029585">
    <property type="component" value="Unassembled WGS sequence"/>
</dbReference>
<dbReference type="AlphaFoldDB" id="A0A096B9E3"/>
<proteinExistence type="predicted"/>
<accession>A0A096B9E3</accession>
<evidence type="ECO:0000259" key="1">
    <source>
        <dbReference type="Pfam" id="PF24032"/>
    </source>
</evidence>
<gene>
    <name evidence="2" type="ORF">HMPREF9460_01380</name>
</gene>
<dbReference type="HOGENOM" id="CLU_060297_0_0_9"/>
<protein>
    <recommendedName>
        <fullName evidence="1">YqbQ/XkdQ domain-containing protein</fullName>
    </recommendedName>
</protein>
<dbReference type="SUPFAM" id="SSF69279">
    <property type="entry name" value="Phage tail proteins"/>
    <property type="match status" value="1"/>
</dbReference>
<sequence length="328" mass="35728">MAEYQVVIVSPQGETWDVTERVGTLTWSGSIKRVSRSVEAVMVTPNDGSLPELPCGLGSELRLWCGGRTRFRGNIVTREKATEGVTTTLTALDRGRFLANNEGWYTFRGAAPEEAVRALCGDFGIPVGRLAATGTAVSRKYPGVALDKIVDGLYTLAARQNGRRYLSRFNGLGELEVVEKPESAVLEIAPGKNLQSLRVTEDISNLRNTVEIYSQTGARVRTVSDAESAALYGQFQHILAQRDGEDAGAEAQAYLEDNGLQQTMTVECLGDPELISGSAVLLRANTTGVTGLCWIDSDTHTWKNGQYFCRLSLNFRSLTNEVEAGREL</sequence>
<dbReference type="InterPro" id="IPR056937">
    <property type="entry name" value="YqbQ/XkdQ"/>
</dbReference>
<feature type="domain" description="YqbQ/XkdQ" evidence="1">
    <location>
        <begin position="25"/>
        <end position="313"/>
    </location>
</feature>
<evidence type="ECO:0000313" key="2">
    <source>
        <dbReference type="EMBL" id="KGF56053.1"/>
    </source>
</evidence>
<reference evidence="2 3" key="1">
    <citation type="submission" date="2011-08" db="EMBL/GenBank/DDBJ databases">
        <title>The Genome Sequence of Clostridium orbiscindens 1_3_50AFAA.</title>
        <authorList>
            <consortium name="The Broad Institute Genome Sequencing Platform"/>
            <person name="Earl A."/>
            <person name="Ward D."/>
            <person name="Feldgarden M."/>
            <person name="Gevers D."/>
            <person name="Daigneault M."/>
            <person name="Strauss J."/>
            <person name="Allen-Vercoe E."/>
            <person name="Young S.K."/>
            <person name="Zeng Q."/>
            <person name="Gargeya S."/>
            <person name="Fitzgerald M."/>
            <person name="Haas B."/>
            <person name="Abouelleil A."/>
            <person name="Alvarado L."/>
            <person name="Arachchi H.M."/>
            <person name="Berlin A."/>
            <person name="Brown A."/>
            <person name="Chapman S.B."/>
            <person name="Chen Z."/>
            <person name="Dunbar C."/>
            <person name="Freedman E."/>
            <person name="Gearin G."/>
            <person name="Gellesch M."/>
            <person name="Goldberg J."/>
            <person name="Griggs A."/>
            <person name="Gujja S."/>
            <person name="Heiman D."/>
            <person name="Howarth C."/>
            <person name="Larson L."/>
            <person name="Lui A."/>
            <person name="MacDonald P.J.P."/>
            <person name="Montmayeur A."/>
            <person name="Murphy C."/>
            <person name="Neiman D."/>
            <person name="Pearson M."/>
            <person name="Priest M."/>
            <person name="Roberts A."/>
            <person name="Saif S."/>
            <person name="Shea T."/>
            <person name="Shenoy N."/>
            <person name="Sisk P."/>
            <person name="Stolte C."/>
            <person name="Sykes S."/>
            <person name="Wortman J."/>
            <person name="Nusbaum C."/>
            <person name="Birren B."/>
        </authorList>
    </citation>
    <scope>NUCLEOTIDE SEQUENCE [LARGE SCALE GENOMIC DNA]</scope>
    <source>
        <strain evidence="2 3">1_3_50AFAA</strain>
    </source>
</reference>
<organism evidence="2 3">
    <name type="scientific">Flavonifractor plautii 1_3_50AFAA</name>
    <dbReference type="NCBI Taxonomy" id="742738"/>
    <lineage>
        <taxon>Bacteria</taxon>
        <taxon>Bacillati</taxon>
        <taxon>Bacillota</taxon>
        <taxon>Clostridia</taxon>
        <taxon>Eubacteriales</taxon>
        <taxon>Oscillospiraceae</taxon>
        <taxon>Flavonifractor</taxon>
    </lineage>
</organism>
<dbReference type="EMBL" id="ADLO01000050">
    <property type="protein sequence ID" value="KGF56053.1"/>
    <property type="molecule type" value="Genomic_DNA"/>
</dbReference>
<dbReference type="eggNOG" id="COG0791">
    <property type="taxonomic scope" value="Bacteria"/>
</dbReference>
<name>A0A096B9E3_FLAPL</name>
<evidence type="ECO:0000313" key="3">
    <source>
        <dbReference type="Proteomes" id="UP000029585"/>
    </source>
</evidence>
<dbReference type="PATRIC" id="fig|742738.3.peg.1427"/>